<feature type="transmembrane region" description="Helical" evidence="2">
    <location>
        <begin position="235"/>
        <end position="258"/>
    </location>
</feature>
<keyword evidence="2" id="KW-1133">Transmembrane helix</keyword>
<keyword evidence="2" id="KW-0812">Transmembrane</keyword>
<dbReference type="EMBL" id="CAJMWT010000933">
    <property type="protein sequence ID" value="CAE6364835.1"/>
    <property type="molecule type" value="Genomic_DNA"/>
</dbReference>
<feature type="domain" description="DUF6535" evidence="3">
    <location>
        <begin position="48"/>
        <end position="228"/>
    </location>
</feature>
<feature type="transmembrane region" description="Helical" evidence="2">
    <location>
        <begin position="72"/>
        <end position="89"/>
    </location>
</feature>
<protein>
    <recommendedName>
        <fullName evidence="3">DUF6535 domain-containing protein</fullName>
    </recommendedName>
</protein>
<feature type="compositionally biased region" description="Pro residues" evidence="1">
    <location>
        <begin position="909"/>
        <end position="922"/>
    </location>
</feature>
<dbReference type="AlphaFoldDB" id="A0A8H2WBB1"/>
<accession>A0A8H2WBB1</accession>
<dbReference type="Pfam" id="PF20153">
    <property type="entry name" value="DUF6535"/>
    <property type="match status" value="1"/>
</dbReference>
<evidence type="ECO:0000313" key="5">
    <source>
        <dbReference type="Proteomes" id="UP000663843"/>
    </source>
</evidence>
<sequence length="922" mass="102793">MPSSLFPVKSVSYARLFLYHTTDDNPIIDPPQEFDEEGKELGPDAQVWKTYVREADRVDEELVDGWNKSMDVNLIFAALFSAISTAFVIESYKNLKPDPADVSAQTLLVISQTLSSLANASQPATSTPVPSEEAAPFQASASAICVNVLWFLSLSLSVAVSLISMLAKEWCLEFMSGRTGPPGAQARRRQRRWDGLESWKMKELLTVLPSLIHLSLLLFAIGLCVFLWDVHYGVAIPVVFVTTLAAGAYFACTILPFIDNYCPYGTVLSRLYKQFSGEYSQSVRDSGNQDETTGRALHWMIVNCETPRSVDVALQSLAGAEWGLPRTMLERCDAWTLIRQRAESIDPAGGNADVVNSLYKRALECHFKMTVFLDKSHPSYPDYQRIVPLVLGMQACINSVIYKVLERLRPLDRNRPIFEQCTIIGLRLLYFNCQLLVAGDHKPEGPSLYEYGDGMHAERSEALGKDTIQLLAQHMTGKVETDPAIQCALSACLLLLLSFEMVTNPSAAVGYIQRLVRASQPRLGNNLNTGDTDIRIKNAQTPQSNRSTFALFLGAMAIANTNCFVKESPCLNSLGSLPSTHANDRIEKVLELGWQYLIGTIYPGTTSFNTFHYLIHGSLHLLTEANTYNLTTEDCTFLWVLLKDEGFLSGLSSEEDECCIAHHVRAITSALTPRPNLDTLSFPLLKCLSMLPKIVYGNEYLQPTPESYCLTVKVLCWESKAEDVTGLIHLLLRFPFPTASDQLVDLFYTSGIIHELVNLLESTDEFSQAFAVAQIWLLFRMSLQTPVCTSDTMNKLEDMLLRYPGLENDLTKLEAVVEDLESRMLNVLHHNRLGERFELHQRIYLHRVLECMLQTRSMPLLEEAHEDLKEIPQCLRGINSFVDLEAGEAGPPNDSNAAPSNLESRIPPGAAPDPNDPNPCVE</sequence>
<proteinExistence type="predicted"/>
<evidence type="ECO:0000259" key="3">
    <source>
        <dbReference type="Pfam" id="PF20153"/>
    </source>
</evidence>
<organism evidence="4 5">
    <name type="scientific">Rhizoctonia solani</name>
    <dbReference type="NCBI Taxonomy" id="456999"/>
    <lineage>
        <taxon>Eukaryota</taxon>
        <taxon>Fungi</taxon>
        <taxon>Dikarya</taxon>
        <taxon>Basidiomycota</taxon>
        <taxon>Agaricomycotina</taxon>
        <taxon>Agaricomycetes</taxon>
        <taxon>Cantharellales</taxon>
        <taxon>Ceratobasidiaceae</taxon>
        <taxon>Rhizoctonia</taxon>
    </lineage>
</organism>
<feature type="transmembrane region" description="Helical" evidence="2">
    <location>
        <begin position="207"/>
        <end position="228"/>
    </location>
</feature>
<evidence type="ECO:0000256" key="1">
    <source>
        <dbReference type="SAM" id="MobiDB-lite"/>
    </source>
</evidence>
<gene>
    <name evidence="4" type="ORF">RDB_LOCUS14600</name>
</gene>
<dbReference type="InterPro" id="IPR045338">
    <property type="entry name" value="DUF6535"/>
</dbReference>
<dbReference type="Proteomes" id="UP000663843">
    <property type="component" value="Unassembled WGS sequence"/>
</dbReference>
<evidence type="ECO:0000256" key="2">
    <source>
        <dbReference type="SAM" id="Phobius"/>
    </source>
</evidence>
<name>A0A8H2WBB1_9AGAM</name>
<feature type="transmembrane region" description="Helical" evidence="2">
    <location>
        <begin position="148"/>
        <end position="167"/>
    </location>
</feature>
<feature type="compositionally biased region" description="Polar residues" evidence="1">
    <location>
        <begin position="893"/>
        <end position="903"/>
    </location>
</feature>
<keyword evidence="2" id="KW-0472">Membrane</keyword>
<reference evidence="4" key="1">
    <citation type="submission" date="2021-01" db="EMBL/GenBank/DDBJ databases">
        <authorList>
            <person name="Kaushik A."/>
        </authorList>
    </citation>
    <scope>NUCLEOTIDE SEQUENCE</scope>
    <source>
        <strain evidence="4">AG2-2IIIB</strain>
    </source>
</reference>
<feature type="region of interest" description="Disordered" evidence="1">
    <location>
        <begin position="885"/>
        <end position="922"/>
    </location>
</feature>
<evidence type="ECO:0000313" key="4">
    <source>
        <dbReference type="EMBL" id="CAE6364835.1"/>
    </source>
</evidence>
<comment type="caution">
    <text evidence="4">The sequence shown here is derived from an EMBL/GenBank/DDBJ whole genome shotgun (WGS) entry which is preliminary data.</text>
</comment>